<dbReference type="InterPro" id="IPR001128">
    <property type="entry name" value="Cyt_P450"/>
</dbReference>
<evidence type="ECO:0000256" key="1">
    <source>
        <dbReference type="ARBA" id="ARBA00001971"/>
    </source>
</evidence>
<evidence type="ECO:0000256" key="5">
    <source>
        <dbReference type="ARBA" id="ARBA00022692"/>
    </source>
</evidence>
<evidence type="ECO:0000256" key="3">
    <source>
        <dbReference type="ARBA" id="ARBA00010617"/>
    </source>
</evidence>
<dbReference type="InterPro" id="IPR002401">
    <property type="entry name" value="Cyt_P450_E_grp-I"/>
</dbReference>
<comment type="cofactor">
    <cofactor evidence="1 12">
        <name>heme</name>
        <dbReference type="ChEBI" id="CHEBI:30413"/>
    </cofactor>
</comment>
<dbReference type="PRINTS" id="PR00385">
    <property type="entry name" value="P450"/>
</dbReference>
<dbReference type="PANTHER" id="PTHR47955:SF22">
    <property type="entry name" value="CYTOCHROME P450 83B1-LIKE"/>
    <property type="match status" value="1"/>
</dbReference>
<comment type="caution">
    <text evidence="14">The sequence shown here is derived from an EMBL/GenBank/DDBJ whole genome shotgun (WGS) entry which is preliminary data.</text>
</comment>
<keyword evidence="8 13" id="KW-0560">Oxidoreductase</keyword>
<protein>
    <recommendedName>
        <fullName evidence="16">Cytochrome P450</fullName>
    </recommendedName>
</protein>
<evidence type="ECO:0000256" key="8">
    <source>
        <dbReference type="ARBA" id="ARBA00023002"/>
    </source>
</evidence>
<dbReference type="PROSITE" id="PS00086">
    <property type="entry name" value="CYTOCHROME_P450"/>
    <property type="match status" value="1"/>
</dbReference>
<dbReference type="GO" id="GO:0005506">
    <property type="term" value="F:iron ion binding"/>
    <property type="evidence" value="ECO:0007669"/>
    <property type="project" value="InterPro"/>
</dbReference>
<dbReference type="PRINTS" id="PR00463">
    <property type="entry name" value="EP450I"/>
</dbReference>
<name>A0AAN9HUE7_CROPI</name>
<evidence type="ECO:0000256" key="7">
    <source>
        <dbReference type="ARBA" id="ARBA00022989"/>
    </source>
</evidence>
<sequence>MVSFLHLILISSPFLVLFLFKKYTSINNLSARPPGPRGLPIIGNLHQLDSSKLSLQLWKLSNIYGPLFSLQIGLKPAIVVSSPKLAKQVLKDHDLTVCSRPPSLGQQKLSYNGLEMIFSPYNDYWREIRKICVVHFFSSKKISSYSHVRNFEVNQMIKKILGHVDSSKITNLSEIIMSVSSAIICRIAFGRRYEDEGAERSRFHGLLNESQAMFLTFFIRDYVPFMGWVDILTGSLTRLENIFKELDVFFQEVIDEHLDPNREKGTEEGDIVDVLLELKKQGRLSIDLTNNHIKAIIMDILVAATDTSAATSVWVMTGLMKNPRVMKKAQEEIRNTYGKKTFINEDDIQNLVYLKAVIKETLRFFAPAPLVPRETNKSMVINGYEIQPKTLVYVNVWAIQRDPEAWKEPEEFYPERFINNDIDFKGQDFELIPFGSGRRMCPGIPLGIATVELIIANLLNSFDWEMPAGMTRDDIDTEGLPGLAQHKKNHLCLVAKHHT</sequence>
<evidence type="ECO:0000313" key="14">
    <source>
        <dbReference type="EMBL" id="KAK7256583.1"/>
    </source>
</evidence>
<evidence type="ECO:0000256" key="2">
    <source>
        <dbReference type="ARBA" id="ARBA00004167"/>
    </source>
</evidence>
<keyword evidence="5" id="KW-0812">Transmembrane</keyword>
<dbReference type="Pfam" id="PF00067">
    <property type="entry name" value="p450"/>
    <property type="match status" value="1"/>
</dbReference>
<organism evidence="14 15">
    <name type="scientific">Crotalaria pallida</name>
    <name type="common">Smooth rattlebox</name>
    <name type="synonym">Crotalaria striata</name>
    <dbReference type="NCBI Taxonomy" id="3830"/>
    <lineage>
        <taxon>Eukaryota</taxon>
        <taxon>Viridiplantae</taxon>
        <taxon>Streptophyta</taxon>
        <taxon>Embryophyta</taxon>
        <taxon>Tracheophyta</taxon>
        <taxon>Spermatophyta</taxon>
        <taxon>Magnoliopsida</taxon>
        <taxon>eudicotyledons</taxon>
        <taxon>Gunneridae</taxon>
        <taxon>Pentapetalae</taxon>
        <taxon>rosids</taxon>
        <taxon>fabids</taxon>
        <taxon>Fabales</taxon>
        <taxon>Fabaceae</taxon>
        <taxon>Papilionoideae</taxon>
        <taxon>50 kb inversion clade</taxon>
        <taxon>genistoids sensu lato</taxon>
        <taxon>core genistoids</taxon>
        <taxon>Crotalarieae</taxon>
        <taxon>Crotalaria</taxon>
    </lineage>
</organism>
<dbReference type="FunFam" id="1.10.630.10:FF:000011">
    <property type="entry name" value="Cytochrome P450 83B1"/>
    <property type="match status" value="1"/>
</dbReference>
<keyword evidence="6 12" id="KW-0479">Metal-binding</keyword>
<dbReference type="EMBL" id="JAYWIO010000006">
    <property type="protein sequence ID" value="KAK7256583.1"/>
    <property type="molecule type" value="Genomic_DNA"/>
</dbReference>
<accession>A0AAN9HUE7</accession>
<dbReference type="InterPro" id="IPR017972">
    <property type="entry name" value="Cyt_P450_CS"/>
</dbReference>
<keyword evidence="9 12" id="KW-0408">Iron</keyword>
<dbReference type="GO" id="GO:0016020">
    <property type="term" value="C:membrane"/>
    <property type="evidence" value="ECO:0007669"/>
    <property type="project" value="UniProtKB-SubCell"/>
</dbReference>
<dbReference type="Proteomes" id="UP001372338">
    <property type="component" value="Unassembled WGS sequence"/>
</dbReference>
<keyword evidence="11" id="KW-0472">Membrane</keyword>
<keyword evidence="4 12" id="KW-0349">Heme</keyword>
<evidence type="ECO:0000256" key="10">
    <source>
        <dbReference type="ARBA" id="ARBA00023033"/>
    </source>
</evidence>
<proteinExistence type="inferred from homology"/>
<dbReference type="SUPFAM" id="SSF48264">
    <property type="entry name" value="Cytochrome P450"/>
    <property type="match status" value="1"/>
</dbReference>
<dbReference type="GO" id="GO:0004497">
    <property type="term" value="F:monooxygenase activity"/>
    <property type="evidence" value="ECO:0007669"/>
    <property type="project" value="UniProtKB-KW"/>
</dbReference>
<dbReference type="AlphaFoldDB" id="A0AAN9HUE7"/>
<evidence type="ECO:0008006" key="16">
    <source>
        <dbReference type="Google" id="ProtNLM"/>
    </source>
</evidence>
<evidence type="ECO:0000256" key="9">
    <source>
        <dbReference type="ARBA" id="ARBA00023004"/>
    </source>
</evidence>
<keyword evidence="15" id="KW-1185">Reference proteome</keyword>
<evidence type="ECO:0000256" key="13">
    <source>
        <dbReference type="RuleBase" id="RU000461"/>
    </source>
</evidence>
<feature type="binding site" description="axial binding residue" evidence="12">
    <location>
        <position position="441"/>
    </location>
    <ligand>
        <name>heme</name>
        <dbReference type="ChEBI" id="CHEBI:30413"/>
    </ligand>
    <ligandPart>
        <name>Fe</name>
        <dbReference type="ChEBI" id="CHEBI:18248"/>
    </ligandPart>
</feature>
<reference evidence="14 15" key="1">
    <citation type="submission" date="2024-01" db="EMBL/GenBank/DDBJ databases">
        <title>The genomes of 5 underutilized Papilionoideae crops provide insights into root nodulation and disease resistanc.</title>
        <authorList>
            <person name="Yuan L."/>
        </authorList>
    </citation>
    <scope>NUCLEOTIDE SEQUENCE [LARGE SCALE GENOMIC DNA]</scope>
    <source>
        <strain evidence="14">ZHUSHIDOU_FW_LH</strain>
        <tissue evidence="14">Leaf</tissue>
    </source>
</reference>
<dbReference type="InterPro" id="IPR036396">
    <property type="entry name" value="Cyt_P450_sf"/>
</dbReference>
<evidence type="ECO:0000256" key="11">
    <source>
        <dbReference type="ARBA" id="ARBA00023136"/>
    </source>
</evidence>
<evidence type="ECO:0000313" key="15">
    <source>
        <dbReference type="Proteomes" id="UP001372338"/>
    </source>
</evidence>
<dbReference type="Gene3D" id="1.10.630.10">
    <property type="entry name" value="Cytochrome P450"/>
    <property type="match status" value="1"/>
</dbReference>
<keyword evidence="7" id="KW-1133">Transmembrane helix</keyword>
<dbReference type="PANTHER" id="PTHR47955">
    <property type="entry name" value="CYTOCHROME P450 FAMILY 71 PROTEIN"/>
    <property type="match status" value="1"/>
</dbReference>
<evidence type="ECO:0000256" key="6">
    <source>
        <dbReference type="ARBA" id="ARBA00022723"/>
    </source>
</evidence>
<comment type="similarity">
    <text evidence="3 13">Belongs to the cytochrome P450 family.</text>
</comment>
<dbReference type="GO" id="GO:0020037">
    <property type="term" value="F:heme binding"/>
    <property type="evidence" value="ECO:0007669"/>
    <property type="project" value="InterPro"/>
</dbReference>
<comment type="subcellular location">
    <subcellularLocation>
        <location evidence="2">Membrane</location>
        <topology evidence="2">Single-pass membrane protein</topology>
    </subcellularLocation>
</comment>
<evidence type="ECO:0000256" key="4">
    <source>
        <dbReference type="ARBA" id="ARBA00022617"/>
    </source>
</evidence>
<dbReference type="CDD" id="cd11072">
    <property type="entry name" value="CYP71-like"/>
    <property type="match status" value="1"/>
</dbReference>
<gene>
    <name evidence="14" type="ORF">RIF29_30037</name>
</gene>
<evidence type="ECO:0000256" key="12">
    <source>
        <dbReference type="PIRSR" id="PIRSR602401-1"/>
    </source>
</evidence>
<dbReference type="GO" id="GO:0016705">
    <property type="term" value="F:oxidoreductase activity, acting on paired donors, with incorporation or reduction of molecular oxygen"/>
    <property type="evidence" value="ECO:0007669"/>
    <property type="project" value="InterPro"/>
</dbReference>
<keyword evidence="10 13" id="KW-0503">Monooxygenase</keyword>